<feature type="chain" id="PRO_5021872956" evidence="2">
    <location>
        <begin position="22"/>
        <end position="338"/>
    </location>
</feature>
<organism evidence="3 4">
    <name type="scientific">Lacipirellula limnantheis</name>
    <dbReference type="NCBI Taxonomy" id="2528024"/>
    <lineage>
        <taxon>Bacteria</taxon>
        <taxon>Pseudomonadati</taxon>
        <taxon>Planctomycetota</taxon>
        <taxon>Planctomycetia</taxon>
        <taxon>Pirellulales</taxon>
        <taxon>Lacipirellulaceae</taxon>
        <taxon>Lacipirellula</taxon>
    </lineage>
</organism>
<dbReference type="AlphaFoldDB" id="A0A517U6T4"/>
<evidence type="ECO:0000313" key="3">
    <source>
        <dbReference type="EMBL" id="QDT76280.1"/>
    </source>
</evidence>
<dbReference type="EMBL" id="CP036339">
    <property type="protein sequence ID" value="QDT76280.1"/>
    <property type="molecule type" value="Genomic_DNA"/>
</dbReference>
<dbReference type="Proteomes" id="UP000317909">
    <property type="component" value="Chromosome"/>
</dbReference>
<evidence type="ECO:0000256" key="1">
    <source>
        <dbReference type="SAM" id="MobiDB-lite"/>
    </source>
</evidence>
<dbReference type="OrthoDB" id="292256at2"/>
<feature type="compositionally biased region" description="Low complexity" evidence="1">
    <location>
        <begin position="40"/>
        <end position="49"/>
    </location>
</feature>
<reference evidence="3 4" key="1">
    <citation type="submission" date="2019-02" db="EMBL/GenBank/DDBJ databases">
        <title>Deep-cultivation of Planctomycetes and their phenomic and genomic characterization uncovers novel biology.</title>
        <authorList>
            <person name="Wiegand S."/>
            <person name="Jogler M."/>
            <person name="Boedeker C."/>
            <person name="Pinto D."/>
            <person name="Vollmers J."/>
            <person name="Rivas-Marin E."/>
            <person name="Kohn T."/>
            <person name="Peeters S.H."/>
            <person name="Heuer A."/>
            <person name="Rast P."/>
            <person name="Oberbeckmann S."/>
            <person name="Bunk B."/>
            <person name="Jeske O."/>
            <person name="Meyerdierks A."/>
            <person name="Storesund J.E."/>
            <person name="Kallscheuer N."/>
            <person name="Luecker S."/>
            <person name="Lage O.M."/>
            <person name="Pohl T."/>
            <person name="Merkel B.J."/>
            <person name="Hornburger P."/>
            <person name="Mueller R.-W."/>
            <person name="Bruemmer F."/>
            <person name="Labrenz M."/>
            <person name="Spormann A.M."/>
            <person name="Op den Camp H."/>
            <person name="Overmann J."/>
            <person name="Amann R."/>
            <person name="Jetten M.S.M."/>
            <person name="Mascher T."/>
            <person name="Medema M.H."/>
            <person name="Devos D.P."/>
            <person name="Kaster A.-K."/>
            <person name="Ovreas L."/>
            <person name="Rohde M."/>
            <person name="Galperin M.Y."/>
            <person name="Jogler C."/>
        </authorList>
    </citation>
    <scope>NUCLEOTIDE SEQUENCE [LARGE SCALE GENOMIC DNA]</scope>
    <source>
        <strain evidence="3 4">I41</strain>
    </source>
</reference>
<gene>
    <name evidence="3" type="ORF">I41_55300</name>
</gene>
<sequence length="338" mass="36551" precursor="true">MLFASSLMKPLCASAILAALASSSLVDVVCAESTESQSAAAATAESQPADEAKPADEVESQEKKPVEEKKKSTVDVGGLEWRTDYNKAYQAAKLAKRMLLINLTSSSTNNVQASVDKYMATNANVQKKLQNVVRLRLPIDAEIMVDGKAQRLVSFAAFSQLQGGAGFVLLDLKNEGTNHYGHAVNVLPYSSGKYYHWQNNHLNVVLDLPPGTLTQRTMIWAVRTHPEAPQSTYGAHHPTLASGAANHSSYQASIGQQGHQNFGSRFNQLSGATGGPVSEVVAESWPGQNMIDSCIDCVQSWRGSSGHWRGVAGRHRAFGYDIRRGRNGIWYGTGIFAD</sequence>
<keyword evidence="4" id="KW-1185">Reference proteome</keyword>
<evidence type="ECO:0000313" key="4">
    <source>
        <dbReference type="Proteomes" id="UP000317909"/>
    </source>
</evidence>
<proteinExistence type="predicted"/>
<feature type="signal peptide" evidence="2">
    <location>
        <begin position="1"/>
        <end position="21"/>
    </location>
</feature>
<accession>A0A517U6T4</accession>
<keyword evidence="2" id="KW-0732">Signal</keyword>
<evidence type="ECO:0000256" key="2">
    <source>
        <dbReference type="SAM" id="SignalP"/>
    </source>
</evidence>
<dbReference type="RefSeq" id="WP_145436126.1">
    <property type="nucleotide sequence ID" value="NZ_CP036339.1"/>
</dbReference>
<name>A0A517U6T4_9BACT</name>
<feature type="region of interest" description="Disordered" evidence="1">
    <location>
        <begin position="40"/>
        <end position="71"/>
    </location>
</feature>
<dbReference type="KEGG" id="llh:I41_55300"/>
<protein>
    <submittedName>
        <fullName evidence="3">Uncharacterized protein</fullName>
    </submittedName>
</protein>
<feature type="compositionally biased region" description="Basic and acidic residues" evidence="1">
    <location>
        <begin position="50"/>
        <end position="71"/>
    </location>
</feature>